<dbReference type="KEGG" id="haly:HYG82_00695"/>
<dbReference type="GeneID" id="56031764"/>
<sequence length="383" mass="41659">MIAIDNLSDAIDVSREFLTPIDAGKWLRLALIVLFVASFGVGGPAFSGGNAGTGSVTDAPMGQSDAPPTFEEDFPTSELLFWGLVVLAVFVAVWLIYGFLSGVMTFVFLESLRTSEIHIRRYFGDHLQRGLWLFLFRLGLGLLFAILLGAPVLVIVFFAMDGLGALTVGSILAFLPYAIVVGLLYGVTMQFTTAFVAPVMLIEDRGVLAAWRRFWTTARPNWAEYGIYLLLVWILRLVTGAVAWFVIGIAGLVLAIPFAVVIATLVFLLGPIGVILSIPVGLIGVALGLLLVGVVMAPIVTYFQYYALLLLGDTDADLDLIPDQRSAVRTESANWRNRSDDIGSTDRDSDDEQDERIGLNDEIDREDSTGPNGETGEDEEDGW</sequence>
<feature type="transmembrane region" description="Helical" evidence="2">
    <location>
        <begin position="244"/>
        <end position="268"/>
    </location>
</feature>
<feature type="transmembrane region" description="Helical" evidence="2">
    <location>
        <begin position="79"/>
        <end position="109"/>
    </location>
</feature>
<proteinExistence type="predicted"/>
<evidence type="ECO:0000313" key="3">
    <source>
        <dbReference type="EMBL" id="QLG47468.1"/>
    </source>
</evidence>
<keyword evidence="2" id="KW-0472">Membrane</keyword>
<keyword evidence="4" id="KW-1185">Reference proteome</keyword>
<dbReference type="Pfam" id="PF24400">
    <property type="entry name" value="DUF7544"/>
    <property type="match status" value="1"/>
</dbReference>
<accession>A0A7D5GF96</accession>
<dbReference type="OrthoDB" id="137652at2157"/>
<dbReference type="RefSeq" id="WP_179259211.1">
    <property type="nucleotide sequence ID" value="NZ_CP058601.1"/>
</dbReference>
<dbReference type="EMBL" id="CP058601">
    <property type="protein sequence ID" value="QLG47468.1"/>
    <property type="molecule type" value="Genomic_DNA"/>
</dbReference>
<evidence type="ECO:0000256" key="2">
    <source>
        <dbReference type="SAM" id="Phobius"/>
    </source>
</evidence>
<feature type="region of interest" description="Disordered" evidence="1">
    <location>
        <begin position="336"/>
        <end position="383"/>
    </location>
</feature>
<feature type="transmembrane region" description="Helical" evidence="2">
    <location>
        <begin position="280"/>
        <end position="303"/>
    </location>
</feature>
<feature type="transmembrane region" description="Helical" evidence="2">
    <location>
        <begin position="26"/>
        <end position="46"/>
    </location>
</feature>
<evidence type="ECO:0000313" key="4">
    <source>
        <dbReference type="Proteomes" id="UP000509241"/>
    </source>
</evidence>
<feature type="transmembrane region" description="Helical" evidence="2">
    <location>
        <begin position="171"/>
        <end position="201"/>
    </location>
</feature>
<dbReference type="InterPro" id="IPR055966">
    <property type="entry name" value="DUF7544"/>
</dbReference>
<feature type="transmembrane region" description="Helical" evidence="2">
    <location>
        <begin position="130"/>
        <end position="159"/>
    </location>
</feature>
<feature type="transmembrane region" description="Helical" evidence="2">
    <location>
        <begin position="222"/>
        <end position="238"/>
    </location>
</feature>
<dbReference type="AlphaFoldDB" id="A0A7D5GF96"/>
<protein>
    <submittedName>
        <fullName evidence="3">Efflux RND transporter permease subunit</fullName>
    </submittedName>
</protein>
<organism evidence="3 4">
    <name type="scientific">Natrinema halophilum</name>
    <dbReference type="NCBI Taxonomy" id="1699371"/>
    <lineage>
        <taxon>Archaea</taxon>
        <taxon>Methanobacteriati</taxon>
        <taxon>Methanobacteriota</taxon>
        <taxon>Stenosarchaea group</taxon>
        <taxon>Halobacteria</taxon>
        <taxon>Halobacteriales</taxon>
        <taxon>Natrialbaceae</taxon>
        <taxon>Natrinema</taxon>
    </lineage>
</organism>
<gene>
    <name evidence="3" type="ORF">HYG82_00695</name>
</gene>
<feature type="compositionally biased region" description="Basic and acidic residues" evidence="1">
    <location>
        <begin position="337"/>
        <end position="347"/>
    </location>
</feature>
<dbReference type="Proteomes" id="UP000509241">
    <property type="component" value="Chromosome"/>
</dbReference>
<keyword evidence="2" id="KW-0812">Transmembrane</keyword>
<evidence type="ECO:0000256" key="1">
    <source>
        <dbReference type="SAM" id="MobiDB-lite"/>
    </source>
</evidence>
<keyword evidence="2" id="KW-1133">Transmembrane helix</keyword>
<reference evidence="3 4" key="1">
    <citation type="submission" date="2020-07" db="EMBL/GenBank/DDBJ databases">
        <authorList>
            <person name="Cui H."/>
        </authorList>
    </citation>
    <scope>NUCLEOTIDE SEQUENCE [LARGE SCALE GENOMIC DNA]</scope>
    <source>
        <strain evidence="3 4">YPL8</strain>
    </source>
</reference>
<name>A0A7D5GF96_9EURY</name>